<accession>A0A6C0EVH7</accession>
<dbReference type="EMBL" id="MN738917">
    <property type="protein sequence ID" value="QHT31275.1"/>
    <property type="molecule type" value="Genomic_DNA"/>
</dbReference>
<evidence type="ECO:0000313" key="1">
    <source>
        <dbReference type="EMBL" id="QHT31275.1"/>
    </source>
</evidence>
<sequence>MSKNEILKKLLEKKITQLTTYVGKFSTRCFANFITLCSVICDNFTVK</sequence>
<proteinExistence type="predicted"/>
<dbReference type="AlphaFoldDB" id="A0A6C0EVH7"/>
<name>A0A6C0EVH7_9ZZZZ</name>
<reference evidence="1" key="1">
    <citation type="journal article" date="2020" name="Nature">
        <title>Giant virus diversity and host interactions through global metagenomics.</title>
        <authorList>
            <person name="Schulz F."/>
            <person name="Roux S."/>
            <person name="Paez-Espino D."/>
            <person name="Jungbluth S."/>
            <person name="Walsh D.A."/>
            <person name="Denef V.J."/>
            <person name="McMahon K.D."/>
            <person name="Konstantinidis K.T."/>
            <person name="Eloe-Fadrosh E.A."/>
            <person name="Kyrpides N.C."/>
            <person name="Woyke T."/>
        </authorList>
    </citation>
    <scope>NUCLEOTIDE SEQUENCE</scope>
    <source>
        <strain evidence="1">GVMAG-M-3300009155-2</strain>
    </source>
</reference>
<protein>
    <submittedName>
        <fullName evidence="1">Uncharacterized protein</fullName>
    </submittedName>
</protein>
<organism evidence="1">
    <name type="scientific">viral metagenome</name>
    <dbReference type="NCBI Taxonomy" id="1070528"/>
    <lineage>
        <taxon>unclassified sequences</taxon>
        <taxon>metagenomes</taxon>
        <taxon>organismal metagenomes</taxon>
    </lineage>
</organism>